<evidence type="ECO:0000256" key="1">
    <source>
        <dbReference type="SAM" id="Phobius"/>
    </source>
</evidence>
<keyword evidence="1" id="KW-1133">Transmembrane helix</keyword>
<dbReference type="EMBL" id="VNHX01000007">
    <property type="protein sequence ID" value="TYP96112.1"/>
    <property type="molecule type" value="Genomic_DNA"/>
</dbReference>
<reference evidence="2 3" key="1">
    <citation type="submission" date="2019-07" db="EMBL/GenBank/DDBJ databases">
        <title>Genomic Encyclopedia of Archaeal and Bacterial Type Strains, Phase II (KMG-II): from individual species to whole genera.</title>
        <authorList>
            <person name="Goeker M."/>
        </authorList>
    </citation>
    <scope>NUCLEOTIDE SEQUENCE [LARGE SCALE GENOMIC DNA]</scope>
    <source>
        <strain evidence="2 3">DSM 18850</strain>
    </source>
</reference>
<name>A0A5S5DMS4_9SPHI</name>
<proteinExistence type="predicted"/>
<feature type="transmembrane region" description="Helical" evidence="1">
    <location>
        <begin position="24"/>
        <end position="41"/>
    </location>
</feature>
<protein>
    <submittedName>
        <fullName evidence="2">Uncharacterized protein</fullName>
    </submittedName>
</protein>
<accession>A0A5S5DMS4</accession>
<dbReference type="AlphaFoldDB" id="A0A5S5DMS4"/>
<evidence type="ECO:0000313" key="3">
    <source>
        <dbReference type="Proteomes" id="UP000325105"/>
    </source>
</evidence>
<evidence type="ECO:0000313" key="2">
    <source>
        <dbReference type="EMBL" id="TYP96112.1"/>
    </source>
</evidence>
<dbReference type="Proteomes" id="UP000325105">
    <property type="component" value="Unassembled WGS sequence"/>
</dbReference>
<keyword evidence="1" id="KW-0472">Membrane</keyword>
<gene>
    <name evidence="2" type="ORF">BC792_10711</name>
</gene>
<sequence>MAVETQDLASPRNFRYFCHMNTKWIPFLTIGVLLILVFVFSDVSGQCAMCTLNAENSTTNGNTQGKGLNDGILFLLAIPYLIAVGIGILWYKKYRKSHAKPASPFDK</sequence>
<comment type="caution">
    <text evidence="2">The sequence shown here is derived from an EMBL/GenBank/DDBJ whole genome shotgun (WGS) entry which is preliminary data.</text>
</comment>
<feature type="transmembrane region" description="Helical" evidence="1">
    <location>
        <begin position="72"/>
        <end position="91"/>
    </location>
</feature>
<organism evidence="2 3">
    <name type="scientific">Sphingobacterium allocomposti</name>
    <dbReference type="NCBI Taxonomy" id="415956"/>
    <lineage>
        <taxon>Bacteria</taxon>
        <taxon>Pseudomonadati</taxon>
        <taxon>Bacteroidota</taxon>
        <taxon>Sphingobacteriia</taxon>
        <taxon>Sphingobacteriales</taxon>
        <taxon>Sphingobacteriaceae</taxon>
        <taxon>Sphingobacterium</taxon>
    </lineage>
</organism>
<keyword evidence="1" id="KW-0812">Transmembrane</keyword>
<keyword evidence="3" id="KW-1185">Reference proteome</keyword>